<accession>B8GHA8</accession>
<dbReference type="EMBL" id="CP001338">
    <property type="protein sequence ID" value="ACL16513.1"/>
    <property type="molecule type" value="Genomic_DNA"/>
</dbReference>
<dbReference type="AlphaFoldDB" id="B8GHA8"/>
<dbReference type="HOGENOM" id="CLU_2857130_0_0_2"/>
<organism evidence="1 2">
    <name type="scientific">Methanosphaerula palustris (strain ATCC BAA-1556 / DSM 19958 / E1-9c)</name>
    <dbReference type="NCBI Taxonomy" id="521011"/>
    <lineage>
        <taxon>Archaea</taxon>
        <taxon>Methanobacteriati</taxon>
        <taxon>Methanobacteriota</taxon>
        <taxon>Stenosarchaea group</taxon>
        <taxon>Methanomicrobia</taxon>
        <taxon>Methanomicrobiales</taxon>
        <taxon>Methanoregulaceae</taxon>
        <taxon>Methanosphaerula</taxon>
    </lineage>
</organism>
<dbReference type="KEGG" id="mpl:Mpal_1171"/>
<evidence type="ECO:0000313" key="2">
    <source>
        <dbReference type="Proteomes" id="UP000002457"/>
    </source>
</evidence>
<evidence type="ECO:0000313" key="1">
    <source>
        <dbReference type="EMBL" id="ACL16513.1"/>
    </source>
</evidence>
<name>B8GHA8_METPE</name>
<reference evidence="1 2" key="1">
    <citation type="journal article" date="2015" name="Genome Announc.">
        <title>Complete Genome Sequence of Methanosphaerula palustris E1-9CT, a Hydrogenotrophic Methanogen Isolated from a Minerotrophic Fen Peatland.</title>
        <authorList>
            <person name="Cadillo-Quiroz H."/>
            <person name="Browne P."/>
            <person name="Kyrpides N."/>
            <person name="Woyke T."/>
            <person name="Goodwin L."/>
            <person name="Detter C."/>
            <person name="Yavitt J.B."/>
            <person name="Zinder S.H."/>
        </authorList>
    </citation>
    <scope>NUCLEOTIDE SEQUENCE [LARGE SCALE GENOMIC DNA]</scope>
    <source>
        <strain evidence="2">ATCC BAA-1556 / DSM 19958 / E1-9c</strain>
    </source>
</reference>
<sequence length="64" mass="7445">MIGDIFRFTGKKTFILTRQRFERIQEMCDLAGLFIQPFVPFNLCPCHKSPDRTWEIHTPTSGNG</sequence>
<proteinExistence type="predicted"/>
<gene>
    <name evidence="1" type="ordered locus">Mpal_1171</name>
</gene>
<protein>
    <submittedName>
        <fullName evidence="1">Uncharacterized protein</fullName>
    </submittedName>
</protein>
<dbReference type="Proteomes" id="UP000002457">
    <property type="component" value="Chromosome"/>
</dbReference>
<keyword evidence="2" id="KW-1185">Reference proteome</keyword>